<evidence type="ECO:0000256" key="2">
    <source>
        <dbReference type="ARBA" id="ARBA00006906"/>
    </source>
</evidence>
<dbReference type="PROSITE" id="PS00160">
    <property type="entry name" value="ALDOLASE_KDPG_KHG_2"/>
    <property type="match status" value="1"/>
</dbReference>
<dbReference type="OrthoDB" id="9805177at2"/>
<gene>
    <name evidence="6" type="ORF">AX660_00375</name>
</gene>
<dbReference type="GO" id="GO:0016829">
    <property type="term" value="F:lyase activity"/>
    <property type="evidence" value="ECO:0007669"/>
    <property type="project" value="UniProtKB-KW"/>
</dbReference>
<comment type="similarity">
    <text evidence="2">Belongs to the KHG/KDPG aldolase family.</text>
</comment>
<comment type="subunit">
    <text evidence="3">Homotrimer.</text>
</comment>
<dbReference type="Gene3D" id="3.20.20.70">
    <property type="entry name" value="Aldolase class I"/>
    <property type="match status" value="1"/>
</dbReference>
<dbReference type="InterPro" id="IPR000887">
    <property type="entry name" value="Aldlse_KDPG_KHG"/>
</dbReference>
<evidence type="ECO:0000313" key="6">
    <source>
        <dbReference type="EMBL" id="KXI30956.1"/>
    </source>
</evidence>
<dbReference type="SUPFAM" id="SSF51569">
    <property type="entry name" value="Aldolase"/>
    <property type="match status" value="1"/>
</dbReference>
<keyword evidence="4" id="KW-0456">Lyase</keyword>
<comment type="pathway">
    <text evidence="1">Carbohydrate acid metabolism.</text>
</comment>
<dbReference type="RefSeq" id="WP_068370835.1">
    <property type="nucleotide sequence ID" value="NZ_LSNE01000001.1"/>
</dbReference>
<name>A0A136A6V9_9ALTE</name>
<evidence type="ECO:0000256" key="5">
    <source>
        <dbReference type="ARBA" id="ARBA00023277"/>
    </source>
</evidence>
<dbReference type="AlphaFoldDB" id="A0A136A6V9"/>
<dbReference type="EMBL" id="LSNE01000001">
    <property type="protein sequence ID" value="KXI30956.1"/>
    <property type="molecule type" value="Genomic_DNA"/>
</dbReference>
<dbReference type="Pfam" id="PF01081">
    <property type="entry name" value="Aldolase"/>
    <property type="match status" value="1"/>
</dbReference>
<evidence type="ECO:0000256" key="3">
    <source>
        <dbReference type="ARBA" id="ARBA00011233"/>
    </source>
</evidence>
<dbReference type="PANTHER" id="PTHR30246">
    <property type="entry name" value="2-KETO-3-DEOXY-6-PHOSPHOGLUCONATE ALDOLASE"/>
    <property type="match status" value="1"/>
</dbReference>
<dbReference type="InterPro" id="IPR013785">
    <property type="entry name" value="Aldolase_TIM"/>
</dbReference>
<reference evidence="7" key="1">
    <citation type="submission" date="2016-02" db="EMBL/GenBank/DDBJ databases">
        <authorList>
            <person name="Schultz-Johansen M."/>
            <person name="Glaring M.A."/>
            <person name="Bech P.K."/>
            <person name="Stougaard P."/>
        </authorList>
    </citation>
    <scope>NUCLEOTIDE SEQUENCE [LARGE SCALE GENOMIC DNA]</scope>
    <source>
        <strain evidence="7">S66</strain>
    </source>
</reference>
<dbReference type="InterPro" id="IPR031338">
    <property type="entry name" value="KDPG/KHG_AS_2"/>
</dbReference>
<keyword evidence="5" id="KW-0119">Carbohydrate metabolism</keyword>
<sequence>MQSISSLMGTQTLLPIIQTNSVEDGVNIAAAMEKAGLHSVEVVLRSDASLQAVTEIKRAFPKMLVGAGTIYNTTILDSAIKAGADYIVTPTVTDSLLLALKSSGVPFIPGVQNMRDIAEVMEHGVTEMKLFPAELSGGIAFLKAISSLFKHINFCPTGGISPANKDAYLALPNVFAVGGTWVSKPEWVAAGQWDEITQACIAANKGI</sequence>
<dbReference type="STRING" id="1799789.AX660_00375"/>
<accession>A0A136A6V9</accession>
<protein>
    <submittedName>
        <fullName evidence="6">Keto-deoxy-phosphogluconate aldolase</fullName>
    </submittedName>
</protein>
<evidence type="ECO:0000256" key="4">
    <source>
        <dbReference type="ARBA" id="ARBA00023239"/>
    </source>
</evidence>
<evidence type="ECO:0000256" key="1">
    <source>
        <dbReference type="ARBA" id="ARBA00004761"/>
    </source>
</evidence>
<proteinExistence type="inferred from homology"/>
<dbReference type="PANTHER" id="PTHR30246:SF1">
    <property type="entry name" value="2-DEHYDRO-3-DEOXY-6-PHOSPHOGALACTONATE ALDOLASE-RELATED"/>
    <property type="match status" value="1"/>
</dbReference>
<dbReference type="NCBIfam" id="TIGR01182">
    <property type="entry name" value="eda"/>
    <property type="match status" value="1"/>
</dbReference>
<dbReference type="Proteomes" id="UP000070299">
    <property type="component" value="Unassembled WGS sequence"/>
</dbReference>
<comment type="caution">
    <text evidence="6">The sequence shown here is derived from an EMBL/GenBank/DDBJ whole genome shotgun (WGS) entry which is preliminary data.</text>
</comment>
<dbReference type="CDD" id="cd00452">
    <property type="entry name" value="KDPG_aldolase"/>
    <property type="match status" value="1"/>
</dbReference>
<keyword evidence="7" id="KW-1185">Reference proteome</keyword>
<evidence type="ECO:0000313" key="7">
    <source>
        <dbReference type="Proteomes" id="UP000070299"/>
    </source>
</evidence>
<organism evidence="6 7">
    <name type="scientific">Paraglaciecola hydrolytica</name>
    <dbReference type="NCBI Taxonomy" id="1799789"/>
    <lineage>
        <taxon>Bacteria</taxon>
        <taxon>Pseudomonadati</taxon>
        <taxon>Pseudomonadota</taxon>
        <taxon>Gammaproteobacteria</taxon>
        <taxon>Alteromonadales</taxon>
        <taxon>Alteromonadaceae</taxon>
        <taxon>Paraglaciecola</taxon>
    </lineage>
</organism>